<dbReference type="InterPro" id="IPR023799">
    <property type="entry name" value="RbfA_dom_sf"/>
</dbReference>
<evidence type="ECO:0000256" key="1">
    <source>
        <dbReference type="ARBA" id="ARBA00022517"/>
    </source>
</evidence>
<dbReference type="HAMAP" id="MF_00003">
    <property type="entry name" value="RbfA"/>
    <property type="match status" value="1"/>
</dbReference>
<dbReference type="SUPFAM" id="SSF89919">
    <property type="entry name" value="Ribosome-binding factor A, RbfA"/>
    <property type="match status" value="1"/>
</dbReference>
<organism evidence="3 4">
    <name type="scientific">Candidatus Competibacter phosphatis</name>
    <dbReference type="NCBI Taxonomy" id="221280"/>
    <lineage>
        <taxon>Bacteria</taxon>
        <taxon>Pseudomonadati</taxon>
        <taxon>Pseudomonadota</taxon>
        <taxon>Gammaproteobacteria</taxon>
        <taxon>Candidatus Competibacteraceae</taxon>
        <taxon>Candidatus Competibacter</taxon>
    </lineage>
</organism>
<dbReference type="PANTHER" id="PTHR33515">
    <property type="entry name" value="RIBOSOME-BINDING FACTOR A, CHLOROPLASTIC-RELATED"/>
    <property type="match status" value="1"/>
</dbReference>
<comment type="caution">
    <text evidence="3">The sequence shown here is derived from an EMBL/GenBank/DDBJ whole genome shotgun (WGS) entry which is preliminary data.</text>
</comment>
<name>A0ABX1TJG5_9GAMM</name>
<comment type="subunit">
    <text evidence="2">Monomer. Binds 30S ribosomal subunits, but not 50S ribosomal subunits or 70S ribosomes.</text>
</comment>
<comment type="similarity">
    <text evidence="2">Belongs to the RbfA family.</text>
</comment>
<dbReference type="Pfam" id="PF02033">
    <property type="entry name" value="RBFA"/>
    <property type="match status" value="1"/>
</dbReference>
<gene>
    <name evidence="2 3" type="primary">rbfA</name>
    <name evidence="3" type="ORF">E4P82_10170</name>
</gene>
<comment type="function">
    <text evidence="2">One of several proteins that assist in the late maturation steps of the functional core of the 30S ribosomal subunit. Associates with free 30S ribosomal subunits (but not with 30S subunits that are part of 70S ribosomes or polysomes). Required for efficient processing of 16S rRNA. May interact with the 5'-terminal helix region of 16S rRNA.</text>
</comment>
<proteinExistence type="inferred from homology"/>
<dbReference type="EMBL" id="SPMZ01000027">
    <property type="protein sequence ID" value="NMQ19525.1"/>
    <property type="molecule type" value="Genomic_DNA"/>
</dbReference>
<dbReference type="PROSITE" id="PS01319">
    <property type="entry name" value="RBFA"/>
    <property type="match status" value="1"/>
</dbReference>
<reference evidence="3 4" key="1">
    <citation type="submission" date="2019-03" db="EMBL/GenBank/DDBJ databases">
        <title>Metabolic reconstructions from genomes of highly enriched 'Candidatus Accumulibacter' and 'Candidatus Competibacter' bioreactor populations.</title>
        <authorList>
            <person name="Annavajhala M.K."/>
            <person name="Welles L."/>
            <person name="Abbas B."/>
            <person name="Sorokin D."/>
            <person name="Park H."/>
            <person name="Van Loosdrecht M."/>
            <person name="Chandran K."/>
        </authorList>
    </citation>
    <scope>NUCLEOTIDE SEQUENCE [LARGE SCALE GENOMIC DNA]</scope>
    <source>
        <strain evidence="3 4">SBR_G</strain>
    </source>
</reference>
<dbReference type="RefSeq" id="WP_169248777.1">
    <property type="nucleotide sequence ID" value="NZ_SPMZ01000027.1"/>
</dbReference>
<dbReference type="Gene3D" id="3.30.300.20">
    <property type="match status" value="1"/>
</dbReference>
<accession>A0ABX1TJG5</accession>
<sequence length="134" mass="15217">MMKPSSRTRRVGEQIRRELADLIRAELRDPRLTLVSMTSVEVSRDLAYARIYVTSMGEPAERAEQVAELNRAAPLLRRELGRRMHIRIVPKLEFRYDEVVERAARLSALIDAAVAADAVHHRDEPAADDAEESV</sequence>
<evidence type="ECO:0000313" key="3">
    <source>
        <dbReference type="EMBL" id="NMQ19525.1"/>
    </source>
</evidence>
<evidence type="ECO:0000256" key="2">
    <source>
        <dbReference type="HAMAP-Rule" id="MF_00003"/>
    </source>
</evidence>
<dbReference type="Proteomes" id="UP000760480">
    <property type="component" value="Unassembled WGS sequence"/>
</dbReference>
<dbReference type="InterPro" id="IPR015946">
    <property type="entry name" value="KH_dom-like_a/b"/>
</dbReference>
<dbReference type="NCBIfam" id="TIGR00082">
    <property type="entry name" value="rbfA"/>
    <property type="match status" value="1"/>
</dbReference>
<dbReference type="InterPro" id="IPR000238">
    <property type="entry name" value="RbfA"/>
</dbReference>
<evidence type="ECO:0000313" key="4">
    <source>
        <dbReference type="Proteomes" id="UP000760480"/>
    </source>
</evidence>
<keyword evidence="1 2" id="KW-0690">Ribosome biogenesis</keyword>
<dbReference type="InterPro" id="IPR020053">
    <property type="entry name" value="Ribosome-bd_factorA_CS"/>
</dbReference>
<protein>
    <recommendedName>
        <fullName evidence="2">Ribosome-binding factor A</fullName>
    </recommendedName>
</protein>
<comment type="subcellular location">
    <subcellularLocation>
        <location evidence="2">Cytoplasm</location>
    </subcellularLocation>
</comment>
<keyword evidence="2" id="KW-0963">Cytoplasm</keyword>
<keyword evidence="4" id="KW-1185">Reference proteome</keyword>
<dbReference type="PANTHER" id="PTHR33515:SF1">
    <property type="entry name" value="RIBOSOME-BINDING FACTOR A, CHLOROPLASTIC-RELATED"/>
    <property type="match status" value="1"/>
</dbReference>